<dbReference type="InterPro" id="IPR011990">
    <property type="entry name" value="TPR-like_helical_dom_sf"/>
</dbReference>
<dbReference type="SUPFAM" id="SSF52540">
    <property type="entry name" value="P-loop containing nucleoside triphosphate hydrolases"/>
    <property type="match status" value="2"/>
</dbReference>
<dbReference type="InterPro" id="IPR053137">
    <property type="entry name" value="NLR-like"/>
</dbReference>
<dbReference type="KEGG" id="ams:AMIS_46040"/>
<accession>I0H9Y7</accession>
<dbReference type="OrthoDB" id="580767at2"/>
<dbReference type="PANTHER" id="PTHR46082">
    <property type="entry name" value="ATP/GTP-BINDING PROTEIN-RELATED"/>
    <property type="match status" value="1"/>
</dbReference>
<sequence length="1285" mass="143158">MTEHQHGKVVTFYSFKGGTGRTMALANVAWILAANGKRVLVADWDLESPALHRFFEPFMKPEALETTGGIIDMIRTYEMKADQAAQRKAGWHRDFAKVHRYAFSLEWENFPGEGQLDFISAGRQNQDYATTLTGMNWDDFYGRLEGGEFLDALGEDMRAHYDYTLIDSRTGLSDVADICTIQLPDTLVDCFTFAEQGIDGAAKVAASIEHKHARRGIRILPVPMRVDPAEKEKADAGRAFAMQRFPGLPAGMGNTERRRYWNAVEVPYRPFYAYEEILATFGDSPGQATSLLAAYERLTAEITRGEVTALPELDETLRARTVARFVRQVSHTAEKVTLHYAPEDSAWAEWVAGALAAAGLHVHEPDSPEAADDGGTRITLISHSNPTGPPELVPRDRSRPRPARAVYVDDLSPLPNYPAASSAFLSNKTAEQALDRVLRLVGRTLHDVDPQEIGARYPGSPPVEFQALARNARFTGREADLRDLRSQLRGEKKVVLSGPKPVALQGMGGIGKTQVALEYAHRFKNAYDVVWWIDAEQATFIDISLADLGERLQLPLPQSSVTDKAMSVISALEQGAPHPRWLLIFDNAEEIEQVQRFVPDGTGHVLITSRNTQWGDYARPVQIDVFQRRESIAHLRQRVTTIRPDQADQVAEALGDLPIAVAATGAWLAETGEDVTGYLRRVEQAGPDRAVDEVWNLSLELLAKRSKAAYRLLQLCSVLAPEISLDLIQSDELAGLLSRYDRLVSERAYRFTLVQHINKLALLKLDRSRSQIQVHRLLQHVVRKRMSAAELSEARHDVHLVLTGLRPRYEIDDSRSWERFRMLWPHLEVSQAATCGEELVRQLIIDRVRYLWYNGGLQEGRDLGDQIDERWTRMLTTITEPDTRETLHRQILHLRFNVANILRQMAHFEESLALDGEVLDEQLRLLGPTHPHTLMTAGGLAADLRAVGRYAEARDRDEQTYATWMENFGDDAPRTLMALSNLAATHRLAGDFRAARALDQDLWERNKEISGETHPVTLGNGSDLGRDLREAGEYQRSVEVLEQIAGQYTEVFGPTTYRTLSAQANLAVSLRSAGRPEQAARLLDEVYEQLNEVVGPSNPDTLACRLSRAVSLLAVGAVPSAISEFEEVRRNYGESLGRRHPHTLICLNNLAAAHRAAGDLATALGFARDATRDLGEVLGADHPYTLAAGLNLAILYAETGEIRTALNTVEPTMRAHRDVLGPEHPDTLRCAVNQAMMRRAVGEQASAEDGYAGERLIAALGAHHPAVVAMQEGRYLHRMLDPHPF</sequence>
<dbReference type="Pfam" id="PF01656">
    <property type="entry name" value="CbiA"/>
    <property type="match status" value="1"/>
</dbReference>
<dbReference type="Pfam" id="PF25000">
    <property type="entry name" value="DUF7779"/>
    <property type="match status" value="1"/>
</dbReference>
<evidence type="ECO:0000259" key="2">
    <source>
        <dbReference type="Pfam" id="PF00931"/>
    </source>
</evidence>
<dbReference type="Gene3D" id="3.40.50.300">
    <property type="entry name" value="P-loop containing nucleotide triphosphate hydrolases"/>
    <property type="match status" value="2"/>
</dbReference>
<dbReference type="NCBIfam" id="NF040586">
    <property type="entry name" value="FxSxx_TPR"/>
    <property type="match status" value="1"/>
</dbReference>
<feature type="domain" description="NB-ARC" evidence="2">
    <location>
        <begin position="498"/>
        <end position="617"/>
    </location>
</feature>
<dbReference type="InterPro" id="IPR002182">
    <property type="entry name" value="NB-ARC"/>
</dbReference>
<evidence type="ECO:0000313" key="5">
    <source>
        <dbReference type="EMBL" id="BAL89824.1"/>
    </source>
</evidence>
<dbReference type="Pfam" id="PF13374">
    <property type="entry name" value="TPR_10"/>
    <property type="match status" value="2"/>
</dbReference>
<gene>
    <name evidence="5" type="ordered locus">AMIS_46040</name>
</gene>
<feature type="domain" description="DUF7779" evidence="4">
    <location>
        <begin position="703"/>
        <end position="790"/>
    </location>
</feature>
<keyword evidence="6" id="KW-1185">Reference proteome</keyword>
<dbReference type="RefSeq" id="WP_014444713.1">
    <property type="nucleotide sequence ID" value="NC_017093.1"/>
</dbReference>
<dbReference type="Proteomes" id="UP000007882">
    <property type="component" value="Chromosome"/>
</dbReference>
<organism evidence="5 6">
    <name type="scientific">Actinoplanes missouriensis (strain ATCC 14538 / DSM 43046 / CBS 188.64 / JCM 3121 / NBRC 102363 / NCIMB 12654 / NRRL B-3342 / UNCC 431)</name>
    <dbReference type="NCBI Taxonomy" id="512565"/>
    <lineage>
        <taxon>Bacteria</taxon>
        <taxon>Bacillati</taxon>
        <taxon>Actinomycetota</taxon>
        <taxon>Actinomycetes</taxon>
        <taxon>Micromonosporales</taxon>
        <taxon>Micromonosporaceae</taxon>
        <taxon>Actinoplanes</taxon>
    </lineage>
</organism>
<dbReference type="PATRIC" id="fig|512565.3.peg.4590"/>
<dbReference type="Gene3D" id="1.25.40.10">
    <property type="entry name" value="Tetratricopeptide repeat domain"/>
    <property type="match status" value="2"/>
</dbReference>
<dbReference type="PRINTS" id="PR00364">
    <property type="entry name" value="DISEASERSIST"/>
</dbReference>
<dbReference type="HOGENOM" id="CLU_000288_125_8_11"/>
<feature type="region of interest" description="Disordered" evidence="1">
    <location>
        <begin position="364"/>
        <end position="401"/>
    </location>
</feature>
<evidence type="ECO:0000313" key="6">
    <source>
        <dbReference type="Proteomes" id="UP000007882"/>
    </source>
</evidence>
<dbReference type="InterPro" id="IPR027417">
    <property type="entry name" value="P-loop_NTPase"/>
</dbReference>
<protein>
    <submittedName>
        <fullName evidence="5">Putative regulatory protein</fullName>
    </submittedName>
</protein>
<name>I0H9Y7_ACTM4</name>
<dbReference type="Pfam" id="PF00931">
    <property type="entry name" value="NB-ARC"/>
    <property type="match status" value="1"/>
</dbReference>
<dbReference type="EMBL" id="AP012319">
    <property type="protein sequence ID" value="BAL89824.1"/>
    <property type="molecule type" value="Genomic_DNA"/>
</dbReference>
<dbReference type="InterPro" id="IPR056681">
    <property type="entry name" value="DUF7779"/>
</dbReference>
<feature type="domain" description="CobQ/CobB/MinD/ParA nucleotide binding" evidence="3">
    <location>
        <begin position="11"/>
        <end position="219"/>
    </location>
</feature>
<dbReference type="GO" id="GO:0043531">
    <property type="term" value="F:ADP binding"/>
    <property type="evidence" value="ECO:0007669"/>
    <property type="project" value="InterPro"/>
</dbReference>
<evidence type="ECO:0000256" key="1">
    <source>
        <dbReference type="SAM" id="MobiDB-lite"/>
    </source>
</evidence>
<dbReference type="NCBIfam" id="NF047398">
    <property type="entry name" value="AAA_KGGVGR"/>
    <property type="match status" value="1"/>
</dbReference>
<evidence type="ECO:0000259" key="3">
    <source>
        <dbReference type="Pfam" id="PF01656"/>
    </source>
</evidence>
<dbReference type="PANTHER" id="PTHR46082:SF6">
    <property type="entry name" value="AAA+ ATPASE DOMAIN-CONTAINING PROTEIN-RELATED"/>
    <property type="match status" value="1"/>
</dbReference>
<dbReference type="InterPro" id="IPR002586">
    <property type="entry name" value="CobQ/CobB/MinD/ParA_Nub-bd_dom"/>
</dbReference>
<dbReference type="Pfam" id="PF13424">
    <property type="entry name" value="TPR_12"/>
    <property type="match status" value="3"/>
</dbReference>
<dbReference type="SUPFAM" id="SSF48452">
    <property type="entry name" value="TPR-like"/>
    <property type="match status" value="3"/>
</dbReference>
<dbReference type="eggNOG" id="COG0455">
    <property type="taxonomic scope" value="Bacteria"/>
</dbReference>
<dbReference type="eggNOG" id="COG2909">
    <property type="taxonomic scope" value="Bacteria"/>
</dbReference>
<proteinExistence type="predicted"/>
<dbReference type="STRING" id="512565.AMIS_46040"/>
<evidence type="ECO:0000259" key="4">
    <source>
        <dbReference type="Pfam" id="PF25000"/>
    </source>
</evidence>
<reference evidence="5 6" key="1">
    <citation type="submission" date="2012-02" db="EMBL/GenBank/DDBJ databases">
        <title>Complete genome sequence of Actinoplanes missouriensis 431 (= NBRC 102363).</title>
        <authorList>
            <person name="Ohnishi Y."/>
            <person name="Ishikawa J."/>
            <person name="Sekine M."/>
            <person name="Hosoyama A."/>
            <person name="Harada T."/>
            <person name="Narita H."/>
            <person name="Hata T."/>
            <person name="Konno Y."/>
            <person name="Tutikane K."/>
            <person name="Fujita N."/>
            <person name="Horinouchi S."/>
            <person name="Hayakawa M."/>
        </authorList>
    </citation>
    <scope>NUCLEOTIDE SEQUENCE [LARGE SCALE GENOMIC DNA]</scope>
    <source>
        <strain evidence="6">ATCC 14538 / DSM 43046 / CBS 188.64 / JCM 3121 / NBRC 102363 / NCIMB 12654 / NRRL B-3342 / UNCC 431</strain>
    </source>
</reference>